<dbReference type="PANTHER" id="PTHR45737">
    <property type="entry name" value="VON WILLEBRAND FACTOR A DOMAIN-CONTAINING PROTEIN 5A"/>
    <property type="match status" value="1"/>
</dbReference>
<sequence>MLHGCFYRFAEDTRSLTTKYLPQIGLDTQATILATNSRTTVSQTFVNPSSTEAIPEVFYSFPLYESSSIVGFTCRVGDNVIEGTVKPKAKANEIYEEAKSKGRNAAILDQSVNAADVFSTRLGNVPAGVTVLIEITLIQKLSQDTQTDGIRYTIPVTIAPRYGNGSGKSDVPKGVLVKTAIKVDVVMEKGSKIRNIRSPSHPIQVDLGRASDMPESTFESCYASVKLRENVVIDEDFVLTVNADKHDLPFAFLETHPTLPNQQALMLSLVPKFSLPPDASEIIFVIDRSGSMVDKIPTLLSALKLFLKSLPLGVPFNIISFGSEHKSLWPRSKMSSRESLEEALKHTKSVRANMGGTEILGALQAAVENRYKDKVLEVLILTDGEVWNQDEIFDLVNRENQENSARFFTLGLGNSVSHSLINGISRAGKGFSQSVLNNEDLNKTVVRMLKGALMPRLRNSKLDMNIPELEDFVEVELPGDDNGQTESSAKPISFFDQDHKEKEDVGDVQEPLPKLSVPSILQAPADLPALFPFIRSTIYVLLSQPSESFPETITLRVDSKHGPLELEIPVQDVGKGQTLHQLAAKKAITELEESRGWIHSAKDAEGNLIKSKWESRVDELVQKECERLGVMFQVAGKHCSFVAVHDDDPMNPEHNSRTDTELEYVSLQSGPDHQAGYRMASPGPWDISRKRRRHSVGGKRMRRAVATTQCDEEPGVDEPESDVCEEVASPGFSFTIPSYCPASSNGAPYKPGGALKSARDVSDNDDDNDDASVHSSTSSPKTMPLQKLISLQTFDGYWDIDDELLQTVGLDPRTTRAKLQSHYDFLKGSMATEVSALDQWFKILATCLVCHFLENKASESKDVWELVKTKADGWVQDELNAMDSTDQQIVMKLIDGLGSYF</sequence>
<evidence type="ECO:0000313" key="4">
    <source>
        <dbReference type="EMBL" id="KAJ5202024.1"/>
    </source>
</evidence>
<dbReference type="InterPro" id="IPR036465">
    <property type="entry name" value="vWFA_dom_sf"/>
</dbReference>
<dbReference type="PROSITE" id="PS50234">
    <property type="entry name" value="VWFA"/>
    <property type="match status" value="1"/>
</dbReference>
<protein>
    <submittedName>
        <fullName evidence="4">von Willebrand factor type A</fullName>
    </submittedName>
</protein>
<dbReference type="InterPro" id="IPR013694">
    <property type="entry name" value="VIT"/>
</dbReference>
<feature type="region of interest" description="Disordered" evidence="1">
    <location>
        <begin position="671"/>
        <end position="722"/>
    </location>
</feature>
<dbReference type="PROSITE" id="PS51468">
    <property type="entry name" value="VIT"/>
    <property type="match status" value="1"/>
</dbReference>
<dbReference type="RefSeq" id="XP_058307940.1">
    <property type="nucleotide sequence ID" value="XM_058453749.1"/>
</dbReference>
<dbReference type="Gene3D" id="3.40.50.410">
    <property type="entry name" value="von Willebrand factor, type A domain"/>
    <property type="match status" value="1"/>
</dbReference>
<feature type="region of interest" description="Disordered" evidence="1">
    <location>
        <begin position="478"/>
        <end position="502"/>
    </location>
</feature>
<comment type="caution">
    <text evidence="4">The sequence shown here is derived from an EMBL/GenBank/DDBJ whole genome shotgun (WGS) entry which is preliminary data.</text>
</comment>
<accession>A0A9W9SXL3</accession>
<dbReference type="OrthoDB" id="1729737at2759"/>
<proteinExistence type="predicted"/>
<reference evidence="4" key="2">
    <citation type="journal article" date="2023" name="IMA Fungus">
        <title>Comparative genomic study of the Penicillium genus elucidates a diverse pangenome and 15 lateral gene transfer events.</title>
        <authorList>
            <person name="Petersen C."/>
            <person name="Sorensen T."/>
            <person name="Nielsen M.R."/>
            <person name="Sondergaard T.E."/>
            <person name="Sorensen J.L."/>
            <person name="Fitzpatrick D.A."/>
            <person name="Frisvad J.C."/>
            <person name="Nielsen K.L."/>
        </authorList>
    </citation>
    <scope>NUCLEOTIDE SEQUENCE</scope>
    <source>
        <strain evidence="4">IBT 15544</strain>
    </source>
</reference>
<gene>
    <name evidence="4" type="ORF">N7498_006687</name>
</gene>
<evidence type="ECO:0000256" key="1">
    <source>
        <dbReference type="SAM" id="MobiDB-lite"/>
    </source>
</evidence>
<feature type="compositionally biased region" description="Basic residues" evidence="1">
    <location>
        <begin position="689"/>
        <end position="703"/>
    </location>
</feature>
<feature type="region of interest" description="Disordered" evidence="1">
    <location>
        <begin position="751"/>
        <end position="782"/>
    </location>
</feature>
<dbReference type="Pfam" id="PF13768">
    <property type="entry name" value="VWA_3"/>
    <property type="match status" value="1"/>
</dbReference>
<organism evidence="4 5">
    <name type="scientific">Penicillium cinerascens</name>
    <dbReference type="NCBI Taxonomy" id="70096"/>
    <lineage>
        <taxon>Eukaryota</taxon>
        <taxon>Fungi</taxon>
        <taxon>Dikarya</taxon>
        <taxon>Ascomycota</taxon>
        <taxon>Pezizomycotina</taxon>
        <taxon>Eurotiomycetes</taxon>
        <taxon>Eurotiomycetidae</taxon>
        <taxon>Eurotiales</taxon>
        <taxon>Aspergillaceae</taxon>
        <taxon>Penicillium</taxon>
    </lineage>
</organism>
<dbReference type="AlphaFoldDB" id="A0A9W9SXL3"/>
<name>A0A9W9SXL3_9EURO</name>
<dbReference type="GeneID" id="83181050"/>
<evidence type="ECO:0000259" key="3">
    <source>
        <dbReference type="PROSITE" id="PS51468"/>
    </source>
</evidence>
<dbReference type="Proteomes" id="UP001150904">
    <property type="component" value="Unassembled WGS sequence"/>
</dbReference>
<evidence type="ECO:0000313" key="5">
    <source>
        <dbReference type="Proteomes" id="UP001150904"/>
    </source>
</evidence>
<dbReference type="PANTHER" id="PTHR45737:SF6">
    <property type="entry name" value="VON WILLEBRAND FACTOR A DOMAIN-CONTAINING PROTEIN 5A"/>
    <property type="match status" value="1"/>
</dbReference>
<reference evidence="4" key="1">
    <citation type="submission" date="2022-12" db="EMBL/GenBank/DDBJ databases">
        <authorList>
            <person name="Petersen C."/>
        </authorList>
    </citation>
    <scope>NUCLEOTIDE SEQUENCE</scope>
    <source>
        <strain evidence="4">IBT 15544</strain>
    </source>
</reference>
<dbReference type="SUPFAM" id="SSF53300">
    <property type="entry name" value="vWA-like"/>
    <property type="match status" value="1"/>
</dbReference>
<dbReference type="SMART" id="SM00327">
    <property type="entry name" value="VWA"/>
    <property type="match status" value="1"/>
</dbReference>
<dbReference type="InterPro" id="IPR002035">
    <property type="entry name" value="VWF_A"/>
</dbReference>
<feature type="domain" description="VIT" evidence="3">
    <location>
        <begin position="7"/>
        <end position="139"/>
    </location>
</feature>
<evidence type="ECO:0000259" key="2">
    <source>
        <dbReference type="PROSITE" id="PS50234"/>
    </source>
</evidence>
<dbReference type="Pfam" id="PF08487">
    <property type="entry name" value="VIT"/>
    <property type="match status" value="1"/>
</dbReference>
<keyword evidence="5" id="KW-1185">Reference proteome</keyword>
<feature type="domain" description="VWFA" evidence="2">
    <location>
        <begin position="281"/>
        <end position="457"/>
    </location>
</feature>
<dbReference type="SMART" id="SM00609">
    <property type="entry name" value="VIT"/>
    <property type="match status" value="1"/>
</dbReference>
<dbReference type="EMBL" id="JAPQKR010000013">
    <property type="protein sequence ID" value="KAJ5202024.1"/>
    <property type="molecule type" value="Genomic_DNA"/>
</dbReference>
<feature type="compositionally biased region" description="Acidic residues" evidence="1">
    <location>
        <begin position="710"/>
        <end position="722"/>
    </location>
</feature>